<accession>A0ABW6ICS9</accession>
<name>A0ABW6ICS9_9CYAN</name>
<sequence>MLPSSNSGAWSTVQWLTAHQLPALPVAPVQDPYQYPRMVAAKPERGIFSHVDCQWQDGRLCPKPLFTGKNPSYLDSQGIPHLVYHHRYQKTLPSERDLRQWFANPLNGVGSLGGHQRIAWIDFDAKCFESSQVCDRAVPQWLDQHPLLQQTFTERTHSGGWRFAVKLQTPPTFTNFALEPGGAHVGEVLGTGRFTVLAPTIGPSSNAYVSIRRAEPVEVESLEAIGLFSSSARQAEQRPASYQPKPILRPLQTSSGQGAIHLADLVTTKVKGILNGQDPYQDESMSLVVAARELYGSENWAFANGIPLKGDRAEALIHRVGDAFGYDEDKLRRCLASVNPETCQPASLYRGDETALWKRVRRLDQKVFEARCPQGIQKEISEQIQAYGRWRSAGPLGPSPSSTPNPLVETSTLVQLRDWYRIAKAMEVPESALDAIKTMGQRVAAGKPLPHKHRALMQQQVQSYWQQVSTAIQQAGQILETVGRKDATGAYFEGHIYRLESPFDGSLEISAQRRGTLLLVEASTVRTCRLAKADFEQFDRFSQRLSQQSFPAHQLELV</sequence>
<dbReference type="RefSeq" id="WP_377963277.1">
    <property type="nucleotide sequence ID" value="NZ_JBHZOL010000044.1"/>
</dbReference>
<protein>
    <recommendedName>
        <fullName evidence="3">DNA primase/polymerase bifunctional N-terminal domain-containing protein</fullName>
    </recommendedName>
</protein>
<reference evidence="1 2" key="1">
    <citation type="submission" date="2024-10" db="EMBL/GenBank/DDBJ databases">
        <authorList>
            <person name="Ratan Roy A."/>
            <person name="Morales Sandoval P.H."/>
            <person name="De Los Santos Villalobos S."/>
            <person name="Chakraborty S."/>
            <person name="Mukherjee J."/>
        </authorList>
    </citation>
    <scope>NUCLEOTIDE SEQUENCE [LARGE SCALE GENOMIC DNA]</scope>
    <source>
        <strain evidence="1 2">S1</strain>
    </source>
</reference>
<evidence type="ECO:0008006" key="3">
    <source>
        <dbReference type="Google" id="ProtNLM"/>
    </source>
</evidence>
<dbReference type="SUPFAM" id="SSF56747">
    <property type="entry name" value="Prim-pol domain"/>
    <property type="match status" value="1"/>
</dbReference>
<organism evidence="1 2">
    <name type="scientific">Almyronema epifaneia S1</name>
    <dbReference type="NCBI Taxonomy" id="2991925"/>
    <lineage>
        <taxon>Bacteria</taxon>
        <taxon>Bacillati</taxon>
        <taxon>Cyanobacteriota</taxon>
        <taxon>Cyanophyceae</taxon>
        <taxon>Nodosilineales</taxon>
        <taxon>Nodosilineaceae</taxon>
        <taxon>Almyronema</taxon>
        <taxon>Almyronema epifaneia</taxon>
    </lineage>
</organism>
<proteinExistence type="predicted"/>
<evidence type="ECO:0000313" key="1">
    <source>
        <dbReference type="EMBL" id="MFE4105973.1"/>
    </source>
</evidence>
<gene>
    <name evidence="1" type="ORF">ACFVKH_06785</name>
</gene>
<dbReference type="Proteomes" id="UP001600165">
    <property type="component" value="Unassembled WGS sequence"/>
</dbReference>
<dbReference type="EMBL" id="JBHZOL010000044">
    <property type="protein sequence ID" value="MFE4105973.1"/>
    <property type="molecule type" value="Genomic_DNA"/>
</dbReference>
<comment type="caution">
    <text evidence="1">The sequence shown here is derived from an EMBL/GenBank/DDBJ whole genome shotgun (WGS) entry which is preliminary data.</text>
</comment>
<keyword evidence="2" id="KW-1185">Reference proteome</keyword>
<evidence type="ECO:0000313" key="2">
    <source>
        <dbReference type="Proteomes" id="UP001600165"/>
    </source>
</evidence>